<sequence>MNVDTSHPRLSISSSRIGKIIETLASWLTVIGLAVAPPMLRIALAVPFFKSGLTRWDGFLSLSPSTEFLFSDMFKLHIFGNEYPFPMPDVVAHLVGMAEITLPILLVLGLGTRFVALALLVMTGIIQLTVPEGWANFHLPWASMALAIMALGPGRLSLDAVIAIVSKREFRKTK</sequence>
<dbReference type="KEGG" id="nha:Nham_4649"/>
<evidence type="ECO:0000256" key="1">
    <source>
        <dbReference type="ARBA" id="ARBA00004651"/>
    </source>
</evidence>
<evidence type="ECO:0000256" key="6">
    <source>
        <dbReference type="ARBA" id="ARBA00023136"/>
    </source>
</evidence>
<proteinExistence type="inferred from homology"/>
<dbReference type="OrthoDB" id="121744at2"/>
<dbReference type="AlphaFoldDB" id="Q1QEZ0"/>
<dbReference type="PANTHER" id="PTHR33452">
    <property type="entry name" value="OXIDOREDUCTASE CATD-RELATED"/>
    <property type="match status" value="1"/>
</dbReference>
<feature type="transmembrane region" description="Helical" evidence="7">
    <location>
        <begin position="115"/>
        <end position="135"/>
    </location>
</feature>
<keyword evidence="5 7" id="KW-1133">Transmembrane helix</keyword>
<accession>Q1QEZ0</accession>
<evidence type="ECO:0000313" key="9">
    <source>
        <dbReference type="Proteomes" id="UP000001953"/>
    </source>
</evidence>
<evidence type="ECO:0000256" key="7">
    <source>
        <dbReference type="SAM" id="Phobius"/>
    </source>
</evidence>
<dbReference type="GO" id="GO:0005886">
    <property type="term" value="C:plasma membrane"/>
    <property type="evidence" value="ECO:0007669"/>
    <property type="project" value="UniProtKB-SubCell"/>
</dbReference>
<keyword evidence="4 7" id="KW-0812">Transmembrane</keyword>
<name>Q1QEZ0_NITHX</name>
<evidence type="ECO:0000256" key="3">
    <source>
        <dbReference type="ARBA" id="ARBA00022475"/>
    </source>
</evidence>
<evidence type="ECO:0000313" key="8">
    <source>
        <dbReference type="EMBL" id="ABE65207.1"/>
    </source>
</evidence>
<keyword evidence="3" id="KW-1003">Cell membrane</keyword>
<keyword evidence="9" id="KW-1185">Reference proteome</keyword>
<geneLocation type="plasmid" evidence="9">
    <name>pNITHX3</name>
</geneLocation>
<dbReference type="RefSeq" id="WP_011505286.1">
    <property type="nucleotide sequence ID" value="NC_007961.1"/>
</dbReference>
<feature type="transmembrane region" description="Helical" evidence="7">
    <location>
        <begin position="24"/>
        <end position="49"/>
    </location>
</feature>
<dbReference type="PANTHER" id="PTHR33452:SF1">
    <property type="entry name" value="INNER MEMBRANE PROTEIN YPHA-RELATED"/>
    <property type="match status" value="1"/>
</dbReference>
<evidence type="ECO:0000256" key="4">
    <source>
        <dbReference type="ARBA" id="ARBA00022692"/>
    </source>
</evidence>
<dbReference type="Pfam" id="PF07681">
    <property type="entry name" value="DoxX"/>
    <property type="match status" value="1"/>
</dbReference>
<evidence type="ECO:0000256" key="2">
    <source>
        <dbReference type="ARBA" id="ARBA00006679"/>
    </source>
</evidence>
<dbReference type="InterPro" id="IPR032808">
    <property type="entry name" value="DoxX"/>
</dbReference>
<reference evidence="9" key="1">
    <citation type="submission" date="2006-03" db="EMBL/GenBank/DDBJ databases">
        <title>Complete sequence of plasmid 3 of Nitrobacter hamburgensis X14.</title>
        <authorList>
            <consortium name="US DOE Joint Genome Institute"/>
            <person name="Copeland A."/>
            <person name="Lucas S."/>
            <person name="Lapidus A."/>
            <person name="Barry K."/>
            <person name="Detter J.C."/>
            <person name="Glavina del Rio T."/>
            <person name="Hammon N."/>
            <person name="Israni S."/>
            <person name="Dalin E."/>
            <person name="Tice H."/>
            <person name="Pitluck S."/>
            <person name="Chain P."/>
            <person name="Malfatti S."/>
            <person name="Shin M."/>
            <person name="Vergez L."/>
            <person name="Schmutz J."/>
            <person name="Larimer F."/>
            <person name="Land M."/>
            <person name="Hauser L."/>
            <person name="Kyrpides N."/>
            <person name="Ivanova N."/>
            <person name="Ward B."/>
            <person name="Arp D."/>
            <person name="Klotz M."/>
            <person name="Stein L."/>
            <person name="O'Mullan G."/>
            <person name="Starkenburg S."/>
            <person name="Sayavedra L."/>
            <person name="Poret-Peterson A.T."/>
            <person name="Gentry M.E."/>
            <person name="Bruce D."/>
            <person name="Richardson P."/>
        </authorList>
    </citation>
    <scope>NUCLEOTIDE SEQUENCE [LARGE SCALE GENOMIC DNA]</scope>
    <source>
        <strain evidence="9">DSM 10229 / NCIMB 13809 / X14</strain>
        <plasmid evidence="9">Plasmid pNITHX3</plasmid>
    </source>
</reference>
<dbReference type="HOGENOM" id="CLU_058421_4_0_5"/>
<comment type="subcellular location">
    <subcellularLocation>
        <location evidence="1">Cell membrane</location>
        <topology evidence="1">Multi-pass membrane protein</topology>
    </subcellularLocation>
</comment>
<dbReference type="InterPro" id="IPR051907">
    <property type="entry name" value="DoxX-like_oxidoreductase"/>
</dbReference>
<feature type="transmembrane region" description="Helical" evidence="7">
    <location>
        <begin position="141"/>
        <end position="165"/>
    </location>
</feature>
<keyword evidence="6 7" id="KW-0472">Membrane</keyword>
<gene>
    <name evidence="8" type="ordered locus">Nham_4649</name>
</gene>
<comment type="similarity">
    <text evidence="2">Belongs to the DoxX family.</text>
</comment>
<evidence type="ECO:0000256" key="5">
    <source>
        <dbReference type="ARBA" id="ARBA00022989"/>
    </source>
</evidence>
<dbReference type="EMBL" id="CP000322">
    <property type="protein sequence ID" value="ABE65207.1"/>
    <property type="molecule type" value="Genomic_DNA"/>
</dbReference>
<dbReference type="Proteomes" id="UP000001953">
    <property type="component" value="Plasmid 3"/>
</dbReference>
<protein>
    <submittedName>
        <fullName evidence="8">DoxX</fullName>
    </submittedName>
</protein>
<keyword evidence="8" id="KW-0614">Plasmid</keyword>
<organism evidence="8 9">
    <name type="scientific">Nitrobacter hamburgensis (strain DSM 10229 / NCIMB 13809 / X14)</name>
    <dbReference type="NCBI Taxonomy" id="323097"/>
    <lineage>
        <taxon>Bacteria</taxon>
        <taxon>Pseudomonadati</taxon>
        <taxon>Pseudomonadota</taxon>
        <taxon>Alphaproteobacteria</taxon>
        <taxon>Hyphomicrobiales</taxon>
        <taxon>Nitrobacteraceae</taxon>
        <taxon>Nitrobacter</taxon>
    </lineage>
</organism>